<dbReference type="EMBL" id="JAQMWT010000391">
    <property type="protein sequence ID" value="KAJ8602008.1"/>
    <property type="molecule type" value="Genomic_DNA"/>
</dbReference>
<evidence type="ECO:0000313" key="3">
    <source>
        <dbReference type="Proteomes" id="UP001230188"/>
    </source>
</evidence>
<dbReference type="AlphaFoldDB" id="A0AAD7XJT4"/>
<dbReference type="Gene3D" id="1.20.1280.50">
    <property type="match status" value="1"/>
</dbReference>
<dbReference type="SUPFAM" id="SSF81383">
    <property type="entry name" value="F-box domain"/>
    <property type="match status" value="1"/>
</dbReference>
<sequence>MQTTELRLEVFGFLDATSVARCQVVCSDWRETASESSVWTYLCSSDFAAARPCIGLMRPQDLYKSFATHRTLADVWYDDEPPKKTRFRIIAVVDGNVVGTLKPSQYDNKVVDPDRYWVPCCDSGFEASLFDLTDEPMAHLSLQIWCLDEETRNCVLLVEDQRPSWCTICTDNPRMAKYLQRGDLLCFGHSFRYLGAYATMGAYDPTRDDEGRYMSGYMHFRKNGDIFELVRVQLLVMTLNSEFCRDQAYLERCLWRACNSAKPPFSKSHLRQLYKPHNGIDDITASVFL</sequence>
<dbReference type="Proteomes" id="UP001230188">
    <property type="component" value="Unassembled WGS sequence"/>
</dbReference>
<dbReference type="Pfam" id="PF12937">
    <property type="entry name" value="F-box-like"/>
    <property type="match status" value="1"/>
</dbReference>
<proteinExistence type="predicted"/>
<comment type="caution">
    <text evidence="2">The sequence shown here is derived from an EMBL/GenBank/DDBJ whole genome shotgun (WGS) entry which is preliminary data.</text>
</comment>
<feature type="domain" description="F-box" evidence="1">
    <location>
        <begin position="4"/>
        <end position="43"/>
    </location>
</feature>
<gene>
    <name evidence="2" type="ORF">CTAYLR_002761</name>
</gene>
<dbReference type="InterPro" id="IPR001810">
    <property type="entry name" value="F-box_dom"/>
</dbReference>
<organism evidence="2 3">
    <name type="scientific">Chrysophaeum taylorii</name>
    <dbReference type="NCBI Taxonomy" id="2483200"/>
    <lineage>
        <taxon>Eukaryota</taxon>
        <taxon>Sar</taxon>
        <taxon>Stramenopiles</taxon>
        <taxon>Ochrophyta</taxon>
        <taxon>Pelagophyceae</taxon>
        <taxon>Pelagomonadales</taxon>
        <taxon>Pelagomonadaceae</taxon>
        <taxon>Chrysophaeum</taxon>
    </lineage>
</organism>
<keyword evidence="3" id="KW-1185">Reference proteome</keyword>
<evidence type="ECO:0000259" key="1">
    <source>
        <dbReference type="Pfam" id="PF12937"/>
    </source>
</evidence>
<reference evidence="2" key="1">
    <citation type="submission" date="2023-01" db="EMBL/GenBank/DDBJ databases">
        <title>Metagenome sequencing of chrysophaentin producing Chrysophaeum taylorii.</title>
        <authorList>
            <person name="Davison J."/>
            <person name="Bewley C."/>
        </authorList>
    </citation>
    <scope>NUCLEOTIDE SEQUENCE</scope>
    <source>
        <strain evidence="2">NIES-1699</strain>
    </source>
</reference>
<evidence type="ECO:0000313" key="2">
    <source>
        <dbReference type="EMBL" id="KAJ8602008.1"/>
    </source>
</evidence>
<dbReference type="InterPro" id="IPR036047">
    <property type="entry name" value="F-box-like_dom_sf"/>
</dbReference>
<protein>
    <recommendedName>
        <fullName evidence="1">F-box domain-containing protein</fullName>
    </recommendedName>
</protein>
<name>A0AAD7XJT4_9STRA</name>
<accession>A0AAD7XJT4</accession>